<sequence length="508" mass="58089">MNAYAYRPMLHNRHNFNIIHGSTSMSNGNRSDDNMPICQICHKVGHAADVCWYRHFDNYVPQPRQFGRGRGHKSAYMANFEPQIGSVSQFEDSFATEYPGYHGYHPPDMNSSVNHHSSDVTLHLEQPILQTLKDQLMKDGILIVELHTTSLTIWLICMSEINSLEQISSLLEMDKVYMDLSFEVKVKGIRDTVQEALNYSKWLQAMNEEYDALIKNNTWTLVPKQAYQHVVGSKWVYRIKYNIDGSVAKYKAILVAKGFQQVARVNYFDTFSRVVKSTTVRVILSLTVMNQWRIRQVDVNNAFLNRELTEEVFISQPNGFIDAQRSDFSGTSLFVRRNKASMIIVLINVDDTLITGPNTAELEGFIIEFSKTFTLKDLGVLSYFLGIEVLYDANCVYLSQRKYIRDLLSKVKMVECKGIDTPMSTGTKLQKIVQGELGYYLEDPTHYRSIVGGIQYLILTKPKIAFAVNKLSQYVAAPTLQHLMACKGVLRYLKATQDYGLKFFREGS</sequence>
<dbReference type="EMBL" id="CM039175">
    <property type="protein sequence ID" value="KAH9736366.1"/>
    <property type="molecule type" value="Genomic_DNA"/>
</dbReference>
<keyword evidence="2" id="KW-1185">Reference proteome</keyword>
<reference evidence="2" key="1">
    <citation type="journal article" date="2023" name="Hortic. Res.">
        <title>A chromosome-level phased genome enabling allele-level studies in sweet orange: a case study on citrus Huanglongbing tolerance.</title>
        <authorList>
            <person name="Wu B."/>
            <person name="Yu Q."/>
            <person name="Deng Z."/>
            <person name="Duan Y."/>
            <person name="Luo F."/>
            <person name="Gmitter F. Jr."/>
        </authorList>
    </citation>
    <scope>NUCLEOTIDE SEQUENCE [LARGE SCALE GENOMIC DNA]</scope>
    <source>
        <strain evidence="2">cv. Valencia</strain>
    </source>
</reference>
<organism evidence="1 2">
    <name type="scientific">Citrus sinensis</name>
    <name type="common">Sweet orange</name>
    <name type="synonym">Citrus aurantium var. sinensis</name>
    <dbReference type="NCBI Taxonomy" id="2711"/>
    <lineage>
        <taxon>Eukaryota</taxon>
        <taxon>Viridiplantae</taxon>
        <taxon>Streptophyta</taxon>
        <taxon>Embryophyta</taxon>
        <taxon>Tracheophyta</taxon>
        <taxon>Spermatophyta</taxon>
        <taxon>Magnoliopsida</taxon>
        <taxon>eudicotyledons</taxon>
        <taxon>Gunneridae</taxon>
        <taxon>Pentapetalae</taxon>
        <taxon>rosids</taxon>
        <taxon>malvids</taxon>
        <taxon>Sapindales</taxon>
        <taxon>Rutaceae</taxon>
        <taxon>Aurantioideae</taxon>
        <taxon>Citrus</taxon>
    </lineage>
</organism>
<evidence type="ECO:0000313" key="1">
    <source>
        <dbReference type="EMBL" id="KAH9736366.1"/>
    </source>
</evidence>
<name>A0ACB8JUF7_CITSI</name>
<protein>
    <submittedName>
        <fullName evidence="1">Uncharacterized protein</fullName>
    </submittedName>
</protein>
<evidence type="ECO:0000313" key="2">
    <source>
        <dbReference type="Proteomes" id="UP000829398"/>
    </source>
</evidence>
<accession>A0ACB8JUF7</accession>
<gene>
    <name evidence="1" type="ORF">KPL71_018073</name>
</gene>
<comment type="caution">
    <text evidence="1">The sequence shown here is derived from an EMBL/GenBank/DDBJ whole genome shotgun (WGS) entry which is preliminary data.</text>
</comment>
<proteinExistence type="predicted"/>
<dbReference type="Proteomes" id="UP000829398">
    <property type="component" value="Chromosome 6"/>
</dbReference>